<evidence type="ECO:0000256" key="1">
    <source>
        <dbReference type="ARBA" id="ARBA00022517"/>
    </source>
</evidence>
<comment type="subcellular location">
    <subcellularLocation>
        <location evidence="6">Cytoplasm</location>
    </subcellularLocation>
</comment>
<evidence type="ECO:0000256" key="3">
    <source>
        <dbReference type="ARBA" id="ARBA00022722"/>
    </source>
</evidence>
<feature type="domain" description="RNase III" evidence="7">
    <location>
        <begin position="19"/>
        <end position="148"/>
    </location>
</feature>
<comment type="similarity">
    <text evidence="6">Belongs to the MrnC RNase family.</text>
</comment>
<dbReference type="InterPro" id="IPR036389">
    <property type="entry name" value="RNase_III_sf"/>
</dbReference>
<proteinExistence type="inferred from homology"/>
<dbReference type="SMART" id="SM00535">
    <property type="entry name" value="RIBOc"/>
    <property type="match status" value="1"/>
</dbReference>
<evidence type="ECO:0000256" key="6">
    <source>
        <dbReference type="HAMAP-Rule" id="MF_01468"/>
    </source>
</evidence>
<comment type="caution">
    <text evidence="8">The sequence shown here is derived from an EMBL/GenBank/DDBJ whole genome shotgun (WGS) entry which is preliminary data.</text>
</comment>
<gene>
    <name evidence="6 8" type="primary">mrnC</name>
    <name evidence="8" type="ORF">E5S67_01192</name>
</gene>
<keyword evidence="6" id="KW-0694">RNA-binding</keyword>
<keyword evidence="9" id="KW-1185">Reference proteome</keyword>
<keyword evidence="6" id="KW-0460">Magnesium</keyword>
<evidence type="ECO:0000313" key="8">
    <source>
        <dbReference type="EMBL" id="NQE33473.1"/>
    </source>
</evidence>
<organism evidence="8 9">
    <name type="scientific">Microcoleus asticus IPMA8</name>
    <dbReference type="NCBI Taxonomy" id="2563858"/>
    <lineage>
        <taxon>Bacteria</taxon>
        <taxon>Bacillati</taxon>
        <taxon>Cyanobacteriota</taxon>
        <taxon>Cyanophyceae</taxon>
        <taxon>Oscillatoriophycideae</taxon>
        <taxon>Oscillatoriales</taxon>
        <taxon>Microcoleaceae</taxon>
        <taxon>Microcoleus</taxon>
        <taxon>Microcoleus asticus</taxon>
    </lineage>
</organism>
<feature type="active site" evidence="6">
    <location>
        <position position="44"/>
    </location>
</feature>
<dbReference type="Proteomes" id="UP000702425">
    <property type="component" value="Unassembled WGS sequence"/>
</dbReference>
<keyword evidence="6" id="KW-0699">rRNA-binding</keyword>
<dbReference type="Gene3D" id="1.10.1520.10">
    <property type="entry name" value="Ribonuclease III domain"/>
    <property type="match status" value="1"/>
</dbReference>
<protein>
    <recommendedName>
        <fullName evidence="6">Mini-ribonuclease 3</fullName>
        <shortName evidence="6">Mini-3</shortName>
        <shortName evidence="6">Mini-RNase 3</shortName>
        <ecNumber evidence="6">3.1.26.-</ecNumber>
    </recommendedName>
    <alternativeName>
        <fullName evidence="6">Mini-RNase III</fullName>
        <shortName evidence="6">Mini-III</shortName>
    </alternativeName>
</protein>
<accession>A0ABX2CTM0</accession>
<keyword evidence="4 6" id="KW-0255">Endonuclease</keyword>
<dbReference type="EC" id="3.1.26.-" evidence="6"/>
<keyword evidence="3 6" id="KW-0540">Nuclease</keyword>
<reference evidence="8 9" key="1">
    <citation type="journal article" date="2020" name="Sci. Rep.">
        <title>A novel cyanobacterial geosmin producer, revising GeoA distribution and dispersion patterns in Bacteria.</title>
        <authorList>
            <person name="Churro C."/>
            <person name="Semedo-Aguiar A.P."/>
            <person name="Silva A.D."/>
            <person name="Pereira-Leal J.B."/>
            <person name="Leite R.B."/>
        </authorList>
    </citation>
    <scope>NUCLEOTIDE SEQUENCE [LARGE SCALE GENOMIC DNA]</scope>
    <source>
        <strain evidence="8 9">IPMA8</strain>
    </source>
</reference>
<dbReference type="PIRSF" id="PIRSF005520">
    <property type="entry name" value="UCP005520"/>
    <property type="match status" value="1"/>
</dbReference>
<dbReference type="PANTHER" id="PTHR34276:SF1">
    <property type="entry name" value="MINI-RIBONUCLEASE 3"/>
    <property type="match status" value="1"/>
</dbReference>
<name>A0ABX2CTM0_9CYAN</name>
<keyword evidence="6" id="KW-0963">Cytoplasm</keyword>
<comment type="function">
    <text evidence="6">Involved in correct processing of both the 5' and 3' ends of 23S rRNA precursor. Processes 30S rRNA precursor transcript even in absence of ribonuclease 3 (Rnc); Rnc processes 30S rRNA into smaller rRNA precursors.</text>
</comment>
<evidence type="ECO:0000259" key="7">
    <source>
        <dbReference type="SMART" id="SM00535"/>
    </source>
</evidence>
<keyword evidence="2 6" id="KW-0698">rRNA processing</keyword>
<keyword evidence="5 6" id="KW-0378">Hydrolase</keyword>
<dbReference type="PANTHER" id="PTHR34276">
    <property type="entry name" value="MINI-RIBONUCLEASE 3"/>
    <property type="match status" value="1"/>
</dbReference>
<dbReference type="InterPro" id="IPR000999">
    <property type="entry name" value="RNase_III_dom"/>
</dbReference>
<keyword evidence="1 6" id="KW-0690">Ribosome biogenesis</keyword>
<dbReference type="GO" id="GO:0016787">
    <property type="term" value="F:hydrolase activity"/>
    <property type="evidence" value="ECO:0007669"/>
    <property type="project" value="UniProtKB-KW"/>
</dbReference>
<dbReference type="HAMAP" id="MF_01468">
    <property type="entry name" value="RNase_Mini_III"/>
    <property type="match status" value="1"/>
</dbReference>
<comment type="subunit">
    <text evidence="6">Homodimer.</text>
</comment>
<evidence type="ECO:0000313" key="9">
    <source>
        <dbReference type="Proteomes" id="UP000702425"/>
    </source>
</evidence>
<evidence type="ECO:0000256" key="5">
    <source>
        <dbReference type="ARBA" id="ARBA00022801"/>
    </source>
</evidence>
<dbReference type="RefSeq" id="WP_172186149.1">
    <property type="nucleotide sequence ID" value="NZ_CAWPPK010000057.1"/>
</dbReference>
<dbReference type="EMBL" id="SRRZ01000015">
    <property type="protein sequence ID" value="NQE33473.1"/>
    <property type="molecule type" value="Genomic_DNA"/>
</dbReference>
<dbReference type="Pfam" id="PF00636">
    <property type="entry name" value="Ribonuclease_3"/>
    <property type="match status" value="1"/>
</dbReference>
<dbReference type="InterPro" id="IPR008226">
    <property type="entry name" value="Mini3_fam"/>
</dbReference>
<evidence type="ECO:0000256" key="2">
    <source>
        <dbReference type="ARBA" id="ARBA00022552"/>
    </source>
</evidence>
<sequence length="151" mass="17046">MLPIADDGLKLSLTDISLNRVHPARATPAEIERISPAAWAYLGDAVYELYIRSLYLMPPRRLQAYHELVVGQVRAETQARHLRSISPYLNSIELAVVKRGRNAASGRSKRADPEIYQQASSLETLIGYLYLTDPERLTELLALLELENEMI</sequence>
<evidence type="ECO:0000256" key="4">
    <source>
        <dbReference type="ARBA" id="ARBA00022759"/>
    </source>
</evidence>
<comment type="cofactor">
    <cofactor evidence="6">
        <name>Mg(2+)</name>
        <dbReference type="ChEBI" id="CHEBI:18420"/>
    </cofactor>
</comment>
<dbReference type="SUPFAM" id="SSF69065">
    <property type="entry name" value="RNase III domain-like"/>
    <property type="match status" value="1"/>
</dbReference>